<comment type="pathway">
    <text evidence="8 10">Purine metabolism; AMP biosynthesis via de novo pathway; AMP from IMP: step 1/2.</text>
</comment>
<keyword evidence="4 8" id="KW-0547">Nucleotide-binding</keyword>
<feature type="binding site" description="in other chain" evidence="8">
    <location>
        <position position="129"/>
    </location>
    <ligand>
        <name>IMP</name>
        <dbReference type="ChEBI" id="CHEBI:58053"/>
        <note>ligand shared between dimeric partners</note>
    </ligand>
</feature>
<dbReference type="Gene3D" id="3.40.440.10">
    <property type="entry name" value="Adenylosuccinate Synthetase, subunit A, domain 1"/>
    <property type="match status" value="1"/>
</dbReference>
<dbReference type="HAMAP" id="MF_00011">
    <property type="entry name" value="Adenylosucc_synth"/>
    <property type="match status" value="1"/>
</dbReference>
<dbReference type="GO" id="GO:0000287">
    <property type="term" value="F:magnesium ion binding"/>
    <property type="evidence" value="ECO:0007669"/>
    <property type="project" value="UniProtKB-UniRule"/>
</dbReference>
<dbReference type="GO" id="GO:0005525">
    <property type="term" value="F:GTP binding"/>
    <property type="evidence" value="ECO:0007669"/>
    <property type="project" value="UniProtKB-UniRule"/>
</dbReference>
<comment type="similarity">
    <text evidence="8 10">Belongs to the adenylosuccinate synthetase family.</text>
</comment>
<evidence type="ECO:0000256" key="6">
    <source>
        <dbReference type="ARBA" id="ARBA00022842"/>
    </source>
</evidence>
<feature type="binding site" description="in other chain" evidence="8">
    <location>
        <position position="304"/>
    </location>
    <ligand>
        <name>IMP</name>
        <dbReference type="ChEBI" id="CHEBI:58053"/>
        <note>ligand shared between dimeric partners</note>
    </ligand>
</feature>
<comment type="function">
    <text evidence="8">Plays an important role in the de novo pathway of purine nucleotide biosynthesis. Catalyzes the first committed step in the biosynthesis of AMP from IMP.</text>
</comment>
<feature type="active site" description="Proton acceptor" evidence="8">
    <location>
        <position position="13"/>
    </location>
</feature>
<feature type="binding site" evidence="8">
    <location>
        <begin position="12"/>
        <end position="18"/>
    </location>
    <ligand>
        <name>GTP</name>
        <dbReference type="ChEBI" id="CHEBI:37565"/>
    </ligand>
</feature>
<dbReference type="PROSITE" id="PS00513">
    <property type="entry name" value="ADENYLOSUCCIN_SYN_2"/>
    <property type="match status" value="1"/>
</dbReference>
<keyword evidence="7 8" id="KW-0342">GTP-binding</keyword>
<name>A0A7V1LN24_CALAY</name>
<evidence type="ECO:0000256" key="2">
    <source>
        <dbReference type="ARBA" id="ARBA00022598"/>
    </source>
</evidence>
<dbReference type="InterPro" id="IPR027417">
    <property type="entry name" value="P-loop_NTPase"/>
</dbReference>
<dbReference type="InterPro" id="IPR042109">
    <property type="entry name" value="Adenylosuccinate_synth_dom1"/>
</dbReference>
<evidence type="ECO:0000313" key="11">
    <source>
        <dbReference type="EMBL" id="HED11000.1"/>
    </source>
</evidence>
<accession>A0A7V1LN24</accession>
<dbReference type="InterPro" id="IPR042111">
    <property type="entry name" value="Adenylosuccinate_synth_dom3"/>
</dbReference>
<dbReference type="NCBIfam" id="NF002223">
    <property type="entry name" value="PRK01117.1"/>
    <property type="match status" value="1"/>
</dbReference>
<evidence type="ECO:0000256" key="8">
    <source>
        <dbReference type="HAMAP-Rule" id="MF_00011"/>
    </source>
</evidence>
<dbReference type="Proteomes" id="UP000886005">
    <property type="component" value="Unassembled WGS sequence"/>
</dbReference>
<protein>
    <recommendedName>
        <fullName evidence="8 10">Adenylosuccinate synthetase</fullName>
        <shortName evidence="8">AMPSase</shortName>
        <shortName evidence="8">AdSS</shortName>
        <ecNumber evidence="8 10">6.3.4.4</ecNumber>
    </recommendedName>
    <alternativeName>
        <fullName evidence="8">IMP--aspartate ligase</fullName>
    </alternativeName>
</protein>
<organism evidence="11">
    <name type="scientific">Caldithrix abyssi</name>
    <dbReference type="NCBI Taxonomy" id="187145"/>
    <lineage>
        <taxon>Bacteria</taxon>
        <taxon>Pseudomonadati</taxon>
        <taxon>Calditrichota</taxon>
        <taxon>Calditrichia</taxon>
        <taxon>Calditrichales</taxon>
        <taxon>Calditrichaceae</taxon>
        <taxon>Caldithrix</taxon>
    </lineage>
</organism>
<feature type="active site" evidence="9">
    <location>
        <position position="140"/>
    </location>
</feature>
<feature type="binding site" description="in other chain" evidence="8">
    <location>
        <position position="239"/>
    </location>
    <ligand>
        <name>IMP</name>
        <dbReference type="ChEBI" id="CHEBI:58053"/>
        <note>ligand shared between dimeric partners</note>
    </ligand>
</feature>
<keyword evidence="6 8" id="KW-0460">Magnesium</keyword>
<feature type="binding site" evidence="8">
    <location>
        <begin position="300"/>
        <end position="306"/>
    </location>
    <ligand>
        <name>substrate</name>
    </ligand>
</feature>
<comment type="cofactor">
    <cofactor evidence="8">
        <name>Mg(2+)</name>
        <dbReference type="ChEBI" id="CHEBI:18420"/>
    </cofactor>
    <text evidence="8">Binds 1 Mg(2+) ion per subunit.</text>
</comment>
<feature type="binding site" description="in other chain" evidence="8">
    <location>
        <begin position="38"/>
        <end position="41"/>
    </location>
    <ligand>
        <name>IMP</name>
        <dbReference type="ChEBI" id="CHEBI:58053"/>
        <note>ligand shared between dimeric partners</note>
    </ligand>
</feature>
<dbReference type="PANTHER" id="PTHR11846:SF0">
    <property type="entry name" value="ADENYLOSUCCINATE SYNTHETASE"/>
    <property type="match status" value="1"/>
</dbReference>
<sequence>MSVSIVVGAQWGDEGKGKIIDVLSAGADMVLRYQGGANAGHTVFIGETKYVLHLIPSGILRPDVTCIIGDGVVLDPEAFMAEVEILHKAGIKTEGRLIISPRTHIILPYHKKLDNCSETLMGKQKIGTTGRGIGPAYVDKYNRTGLRAVDLLNDTIREERIRENMKQKNFLIEQYYHEQPLNTDEILEQAAVYARAIKPYISETIDRVQQSLQQGEAILVEGAQGALLDIDYGSYPFVTSSHPVAGGAFVGSGLGLVTQHTEVIGVAKAYLTRVGNGPFPTELKGATGTLLRDRGGEYGATTGRPRRCGWLDLVALRYSMHINGLTQLALTKIDVLDGMSELKMAISYKLEGRELATFPADPVEQESIEPVYITLPGWSEATSACSSVEELPRSARDYIAFIEDFLKIPVKIISTGQRRDQILFQ</sequence>
<dbReference type="InterPro" id="IPR001114">
    <property type="entry name" value="Adenylosuccinate_synthetase"/>
</dbReference>
<feature type="binding site" evidence="8">
    <location>
        <begin position="414"/>
        <end position="416"/>
    </location>
    <ligand>
        <name>GTP</name>
        <dbReference type="ChEBI" id="CHEBI:37565"/>
    </ligand>
</feature>
<dbReference type="GO" id="GO:0046040">
    <property type="term" value="P:IMP metabolic process"/>
    <property type="evidence" value="ECO:0007669"/>
    <property type="project" value="TreeGrafter"/>
</dbReference>
<reference evidence="11" key="1">
    <citation type="journal article" date="2020" name="mSystems">
        <title>Genome- and Community-Level Interaction Insights into Carbon Utilization and Element Cycling Functions of Hydrothermarchaeota in Hydrothermal Sediment.</title>
        <authorList>
            <person name="Zhou Z."/>
            <person name="Liu Y."/>
            <person name="Xu W."/>
            <person name="Pan J."/>
            <person name="Luo Z.H."/>
            <person name="Li M."/>
        </authorList>
    </citation>
    <scope>NUCLEOTIDE SEQUENCE [LARGE SCALE GENOMIC DNA]</scope>
    <source>
        <strain evidence="11">HyVt-456</strain>
    </source>
</reference>
<feature type="binding site" description="in other chain" evidence="8">
    <location>
        <begin position="13"/>
        <end position="16"/>
    </location>
    <ligand>
        <name>IMP</name>
        <dbReference type="ChEBI" id="CHEBI:58053"/>
        <note>ligand shared between dimeric partners</note>
    </ligand>
</feature>
<evidence type="ECO:0000256" key="3">
    <source>
        <dbReference type="ARBA" id="ARBA00022723"/>
    </source>
</evidence>
<feature type="binding site" description="in other chain" evidence="8">
    <location>
        <position position="224"/>
    </location>
    <ligand>
        <name>IMP</name>
        <dbReference type="ChEBI" id="CHEBI:58053"/>
        <note>ligand shared between dimeric partners</note>
    </ligand>
</feature>
<dbReference type="InterPro" id="IPR042110">
    <property type="entry name" value="Adenylosuccinate_synth_dom2"/>
</dbReference>
<evidence type="ECO:0000256" key="7">
    <source>
        <dbReference type="ARBA" id="ARBA00023134"/>
    </source>
</evidence>
<keyword evidence="2 8" id="KW-0436">Ligase</keyword>
<dbReference type="Gene3D" id="3.90.170.10">
    <property type="entry name" value="Adenylosuccinate Synthetase, subunit A, domain 3"/>
    <property type="match status" value="1"/>
</dbReference>
<dbReference type="PANTHER" id="PTHR11846">
    <property type="entry name" value="ADENYLOSUCCINATE SYNTHETASE"/>
    <property type="match status" value="1"/>
</dbReference>
<dbReference type="NCBIfam" id="TIGR00184">
    <property type="entry name" value="purA"/>
    <property type="match status" value="1"/>
</dbReference>
<gene>
    <name evidence="8" type="primary">purA</name>
    <name evidence="11" type="ORF">ENJ10_09950</name>
</gene>
<dbReference type="FunFam" id="3.90.170.10:FF:000001">
    <property type="entry name" value="Adenylosuccinate synthetase"/>
    <property type="match status" value="1"/>
</dbReference>
<feature type="binding site" evidence="8">
    <location>
        <position position="306"/>
    </location>
    <ligand>
        <name>GTP</name>
        <dbReference type="ChEBI" id="CHEBI:37565"/>
    </ligand>
</feature>
<proteinExistence type="inferred from homology"/>
<dbReference type="Gene3D" id="1.10.300.10">
    <property type="entry name" value="Adenylosuccinate Synthetase, subunit A, domain 2"/>
    <property type="match status" value="1"/>
</dbReference>
<dbReference type="EMBL" id="DRLD01000273">
    <property type="protein sequence ID" value="HED11000.1"/>
    <property type="molecule type" value="Genomic_DNA"/>
</dbReference>
<feature type="binding site" evidence="8">
    <location>
        <position position="13"/>
    </location>
    <ligand>
        <name>Mg(2+)</name>
        <dbReference type="ChEBI" id="CHEBI:18420"/>
    </ligand>
</feature>
<dbReference type="GO" id="GO:0044208">
    <property type="term" value="P:'de novo' AMP biosynthetic process"/>
    <property type="evidence" value="ECO:0007669"/>
    <property type="project" value="UniProtKB-UniRule"/>
</dbReference>
<keyword evidence="3 8" id="KW-0479">Metal-binding</keyword>
<dbReference type="SMART" id="SM00788">
    <property type="entry name" value="Adenylsucc_synt"/>
    <property type="match status" value="1"/>
</dbReference>
<comment type="subunit">
    <text evidence="1 8">Homodimer.</text>
</comment>
<feature type="binding site" evidence="8">
    <location>
        <position position="143"/>
    </location>
    <ligand>
        <name>IMP</name>
        <dbReference type="ChEBI" id="CHEBI:58053"/>
        <note>ligand shared between dimeric partners</note>
    </ligand>
</feature>
<comment type="subcellular location">
    <subcellularLocation>
        <location evidence="8">Cytoplasm</location>
    </subcellularLocation>
</comment>
<dbReference type="InterPro" id="IPR018220">
    <property type="entry name" value="Adenylosuccin_syn_GTP-bd"/>
</dbReference>
<dbReference type="SUPFAM" id="SSF52540">
    <property type="entry name" value="P-loop containing nucleoside triphosphate hydrolases"/>
    <property type="match status" value="1"/>
</dbReference>
<dbReference type="EC" id="6.3.4.4" evidence="8 10"/>
<dbReference type="FunFam" id="1.10.300.10:FF:000001">
    <property type="entry name" value="Adenylosuccinate synthetase"/>
    <property type="match status" value="1"/>
</dbReference>
<evidence type="ECO:0000256" key="5">
    <source>
        <dbReference type="ARBA" id="ARBA00022755"/>
    </source>
</evidence>
<dbReference type="InterPro" id="IPR033128">
    <property type="entry name" value="Adenylosuccin_syn_Lys_AS"/>
</dbReference>
<evidence type="ECO:0000256" key="9">
    <source>
        <dbReference type="PROSITE-ProRule" id="PRU10134"/>
    </source>
</evidence>
<dbReference type="UniPathway" id="UPA00075">
    <property type="reaction ID" value="UER00335"/>
</dbReference>
<dbReference type="Pfam" id="PF00709">
    <property type="entry name" value="Adenylsucc_synt"/>
    <property type="match status" value="1"/>
</dbReference>
<feature type="binding site" evidence="8">
    <location>
        <position position="40"/>
    </location>
    <ligand>
        <name>Mg(2+)</name>
        <dbReference type="ChEBI" id="CHEBI:18420"/>
    </ligand>
</feature>
<keyword evidence="5 8" id="KW-0658">Purine biosynthesis</keyword>
<keyword evidence="8" id="KW-0963">Cytoplasm</keyword>
<comment type="caution">
    <text evidence="11">The sequence shown here is derived from an EMBL/GenBank/DDBJ whole genome shotgun (WGS) entry which is preliminary data.</text>
</comment>
<dbReference type="PROSITE" id="PS01266">
    <property type="entry name" value="ADENYLOSUCCIN_SYN_1"/>
    <property type="match status" value="1"/>
</dbReference>
<feature type="active site" description="Proton donor" evidence="8">
    <location>
        <position position="41"/>
    </location>
</feature>
<evidence type="ECO:0000256" key="4">
    <source>
        <dbReference type="ARBA" id="ARBA00022741"/>
    </source>
</evidence>
<evidence type="ECO:0000256" key="10">
    <source>
        <dbReference type="RuleBase" id="RU000520"/>
    </source>
</evidence>
<dbReference type="AlphaFoldDB" id="A0A7V1LN24"/>
<comment type="catalytic activity">
    <reaction evidence="8 10">
        <text>IMP + L-aspartate + GTP = N(6)-(1,2-dicarboxyethyl)-AMP + GDP + phosphate + 2 H(+)</text>
        <dbReference type="Rhea" id="RHEA:15753"/>
        <dbReference type="ChEBI" id="CHEBI:15378"/>
        <dbReference type="ChEBI" id="CHEBI:29991"/>
        <dbReference type="ChEBI" id="CHEBI:37565"/>
        <dbReference type="ChEBI" id="CHEBI:43474"/>
        <dbReference type="ChEBI" id="CHEBI:57567"/>
        <dbReference type="ChEBI" id="CHEBI:58053"/>
        <dbReference type="ChEBI" id="CHEBI:58189"/>
        <dbReference type="EC" id="6.3.4.4"/>
    </reaction>
</comment>
<dbReference type="GO" id="GO:0005737">
    <property type="term" value="C:cytoplasm"/>
    <property type="evidence" value="ECO:0007669"/>
    <property type="project" value="UniProtKB-SubCell"/>
</dbReference>
<feature type="binding site" evidence="8">
    <location>
        <begin position="332"/>
        <end position="334"/>
    </location>
    <ligand>
        <name>GTP</name>
        <dbReference type="ChEBI" id="CHEBI:37565"/>
    </ligand>
</feature>
<feature type="binding site" evidence="8">
    <location>
        <begin position="40"/>
        <end position="42"/>
    </location>
    <ligand>
        <name>GTP</name>
        <dbReference type="ChEBI" id="CHEBI:37565"/>
    </ligand>
</feature>
<evidence type="ECO:0000256" key="1">
    <source>
        <dbReference type="ARBA" id="ARBA00011738"/>
    </source>
</evidence>
<dbReference type="CDD" id="cd03108">
    <property type="entry name" value="AdSS"/>
    <property type="match status" value="1"/>
</dbReference>
<dbReference type="GO" id="GO:0004019">
    <property type="term" value="F:adenylosuccinate synthase activity"/>
    <property type="evidence" value="ECO:0007669"/>
    <property type="project" value="UniProtKB-UniRule"/>
</dbReference>